<keyword evidence="3" id="KW-0813">Transport</keyword>
<keyword evidence="5" id="KW-0547">Nucleotide-binding</keyword>
<evidence type="ECO:0000256" key="6">
    <source>
        <dbReference type="ARBA" id="ARBA00022840"/>
    </source>
</evidence>
<evidence type="ECO:0000256" key="5">
    <source>
        <dbReference type="ARBA" id="ARBA00022741"/>
    </source>
</evidence>
<evidence type="ECO:0000256" key="4">
    <source>
        <dbReference type="ARBA" id="ARBA00022475"/>
    </source>
</evidence>
<dbReference type="PROSITE" id="PS50893">
    <property type="entry name" value="ABC_TRANSPORTER_2"/>
    <property type="match status" value="1"/>
</dbReference>
<evidence type="ECO:0000256" key="3">
    <source>
        <dbReference type="ARBA" id="ARBA00022448"/>
    </source>
</evidence>
<keyword evidence="11" id="KW-1185">Reference proteome</keyword>
<reference evidence="11" key="1">
    <citation type="journal article" date="2019" name="Int. J. Syst. Evol. Microbiol.">
        <title>The Global Catalogue of Microorganisms (GCM) 10K type strain sequencing project: providing services to taxonomists for standard genome sequencing and annotation.</title>
        <authorList>
            <consortium name="The Broad Institute Genomics Platform"/>
            <consortium name="The Broad Institute Genome Sequencing Center for Infectious Disease"/>
            <person name="Wu L."/>
            <person name="Ma J."/>
        </authorList>
    </citation>
    <scope>NUCLEOTIDE SEQUENCE [LARGE SCALE GENOMIC DNA]</scope>
    <source>
        <strain evidence="11">JCM 14718</strain>
    </source>
</reference>
<comment type="similarity">
    <text evidence="2">Belongs to the ABC transporter superfamily.</text>
</comment>
<dbReference type="PANTHER" id="PTHR43297">
    <property type="entry name" value="OLIGOPEPTIDE TRANSPORT ATP-BINDING PROTEIN APPD"/>
    <property type="match status" value="1"/>
</dbReference>
<keyword evidence="4" id="KW-1003">Cell membrane</keyword>
<dbReference type="SMART" id="SM00382">
    <property type="entry name" value="AAA"/>
    <property type="match status" value="1"/>
</dbReference>
<evidence type="ECO:0000259" key="9">
    <source>
        <dbReference type="PROSITE" id="PS50893"/>
    </source>
</evidence>
<accession>A0ABP4VDL0</accession>
<dbReference type="Pfam" id="PF00005">
    <property type="entry name" value="ABC_tran"/>
    <property type="match status" value="1"/>
</dbReference>
<evidence type="ECO:0000256" key="8">
    <source>
        <dbReference type="SAM" id="MobiDB-lite"/>
    </source>
</evidence>
<dbReference type="InterPro" id="IPR050388">
    <property type="entry name" value="ABC_Ni/Peptide_Import"/>
</dbReference>
<evidence type="ECO:0000313" key="11">
    <source>
        <dbReference type="Proteomes" id="UP001500618"/>
    </source>
</evidence>
<dbReference type="RefSeq" id="WP_344315535.1">
    <property type="nucleotide sequence ID" value="NZ_BAAANY010000056.1"/>
</dbReference>
<organism evidence="10 11">
    <name type="scientific">Fodinicola feengrottensis</name>
    <dbReference type="NCBI Taxonomy" id="435914"/>
    <lineage>
        <taxon>Bacteria</taxon>
        <taxon>Bacillati</taxon>
        <taxon>Actinomycetota</taxon>
        <taxon>Actinomycetes</taxon>
        <taxon>Mycobacteriales</taxon>
        <taxon>Fodinicola</taxon>
    </lineage>
</organism>
<dbReference type="InterPro" id="IPR013563">
    <property type="entry name" value="Oligopep_ABC_C"/>
</dbReference>
<dbReference type="InterPro" id="IPR027417">
    <property type="entry name" value="P-loop_NTPase"/>
</dbReference>
<dbReference type="EMBL" id="BAAANY010000056">
    <property type="protein sequence ID" value="GAA1723172.1"/>
    <property type="molecule type" value="Genomic_DNA"/>
</dbReference>
<dbReference type="Pfam" id="PF08352">
    <property type="entry name" value="oligo_HPY"/>
    <property type="match status" value="1"/>
</dbReference>
<dbReference type="PROSITE" id="PS00211">
    <property type="entry name" value="ABC_TRANSPORTER_1"/>
    <property type="match status" value="1"/>
</dbReference>
<gene>
    <name evidence="10" type="ORF">GCM10009765_83920</name>
</gene>
<dbReference type="GO" id="GO:0005524">
    <property type="term" value="F:ATP binding"/>
    <property type="evidence" value="ECO:0007669"/>
    <property type="project" value="UniProtKB-KW"/>
</dbReference>
<dbReference type="InterPro" id="IPR003593">
    <property type="entry name" value="AAA+_ATPase"/>
</dbReference>
<comment type="caution">
    <text evidence="10">The sequence shown here is derived from an EMBL/GenBank/DDBJ whole genome shotgun (WGS) entry which is preliminary data.</text>
</comment>
<evidence type="ECO:0000256" key="7">
    <source>
        <dbReference type="ARBA" id="ARBA00023136"/>
    </source>
</evidence>
<dbReference type="PANTHER" id="PTHR43297:SF2">
    <property type="entry name" value="DIPEPTIDE TRANSPORT ATP-BINDING PROTEIN DPPD"/>
    <property type="match status" value="1"/>
</dbReference>
<dbReference type="NCBIfam" id="TIGR01727">
    <property type="entry name" value="oligo_HPY"/>
    <property type="match status" value="1"/>
</dbReference>
<dbReference type="InterPro" id="IPR003439">
    <property type="entry name" value="ABC_transporter-like_ATP-bd"/>
</dbReference>
<evidence type="ECO:0000256" key="2">
    <source>
        <dbReference type="ARBA" id="ARBA00005417"/>
    </source>
</evidence>
<proteinExistence type="inferred from homology"/>
<sequence length="325" mass="35060">MSVLDVRDLTIDFRTANGVVRVVDGVSFSIGAGEILGMVGESGSGKTQTMLAVMGLIRDPNVVVGGQALLDGEDLLALPPKQLRRVRGKRIAMVFQDPMTSLNPVHRIGFQIAEQIRQHERVPARAARQRAVELLAMVGIAEPRLRARDYPHRFSGGMRQRVMIAMALSCQPDILVADEPTTALDVTVQAQILDMIARLRTETGTSVMLISHDLGVMAGYADRVQVMYGGRLVEQAPAAELFTDPRHPYTVGLLASVPRTDRPRPHRLTSIPGSPPAPGKPRTGCAFATRCGQVFDRCRTEVPALVPEPGAGHRSACLLPGAEGS</sequence>
<protein>
    <submittedName>
        <fullName evidence="10">ABC transporter ATP-binding protein</fullName>
    </submittedName>
</protein>
<keyword evidence="6 10" id="KW-0067">ATP-binding</keyword>
<dbReference type="CDD" id="cd03257">
    <property type="entry name" value="ABC_NikE_OppD_transporters"/>
    <property type="match status" value="1"/>
</dbReference>
<evidence type="ECO:0000313" key="10">
    <source>
        <dbReference type="EMBL" id="GAA1723172.1"/>
    </source>
</evidence>
<feature type="region of interest" description="Disordered" evidence="8">
    <location>
        <begin position="257"/>
        <end position="281"/>
    </location>
</feature>
<dbReference type="SUPFAM" id="SSF52540">
    <property type="entry name" value="P-loop containing nucleoside triphosphate hydrolases"/>
    <property type="match status" value="1"/>
</dbReference>
<dbReference type="Gene3D" id="3.40.50.300">
    <property type="entry name" value="P-loop containing nucleotide triphosphate hydrolases"/>
    <property type="match status" value="1"/>
</dbReference>
<name>A0ABP4VDL0_9ACTN</name>
<dbReference type="InterPro" id="IPR017871">
    <property type="entry name" value="ABC_transporter-like_CS"/>
</dbReference>
<keyword evidence="7" id="KW-0472">Membrane</keyword>
<feature type="domain" description="ABC transporter" evidence="9">
    <location>
        <begin position="6"/>
        <end position="254"/>
    </location>
</feature>
<comment type="subcellular location">
    <subcellularLocation>
        <location evidence="1">Cell membrane</location>
        <topology evidence="1">Peripheral membrane protein</topology>
    </subcellularLocation>
</comment>
<dbReference type="Proteomes" id="UP001500618">
    <property type="component" value="Unassembled WGS sequence"/>
</dbReference>
<evidence type="ECO:0000256" key="1">
    <source>
        <dbReference type="ARBA" id="ARBA00004202"/>
    </source>
</evidence>